<dbReference type="PRINTS" id="PR00723">
    <property type="entry name" value="SUBTILISIN"/>
</dbReference>
<evidence type="ECO:0000313" key="7">
    <source>
        <dbReference type="EMBL" id="SUS07474.1"/>
    </source>
</evidence>
<dbReference type="InterPro" id="IPR023828">
    <property type="entry name" value="Peptidase_S8_Ser-AS"/>
</dbReference>
<dbReference type="Pfam" id="PF04151">
    <property type="entry name" value="PPC"/>
    <property type="match status" value="1"/>
</dbReference>
<gene>
    <name evidence="7" type="ORF">DF3PB_4430002</name>
</gene>
<dbReference type="EMBL" id="UIDG01000383">
    <property type="protein sequence ID" value="SUS07474.1"/>
    <property type="molecule type" value="Genomic_DNA"/>
</dbReference>
<keyword evidence="3 7" id="KW-0378">Hydrolase</keyword>
<sequence>MEAAPGVSRVYLERVHEPRLNISKFVVQATTVHGRGIRGAAERVGIVEAGRVGAHPNLPAARRILCRPTASSTVSGHKTNAAGVIQSNNATNTGVSPNITLVDGIGADFSDAEMMAATDCVITQNATAINMSFGSETNGVFDAFARYVDTVSYNTGRTIVVAISNICANRMGSPEIAFNALAVGSFSDRNTKAFGDDRHSCAPAIVPAHSAFLDPLSPNNDREEPDLVAPGHSICTTTAGGGFSCVSGTSFAAPHVTGAVGLLQDRSPVFNAQGERARAILMASARHNIEGATRLSERDGAGALMTAAADRVLINNQSWWFSTSGDATGFPHDQTFVANAGQKVRFVVVWAHKMPLGSTATEPTTDLDLTVLDPSGAFVAGSVSFDNSYEIVEFTAPVTGTYTARISNFRSSPGSEFIGLAASRTNS</sequence>
<keyword evidence="2" id="KW-0645">Protease</keyword>
<dbReference type="PROSITE" id="PS51892">
    <property type="entry name" value="SUBTILASE"/>
    <property type="match status" value="1"/>
</dbReference>
<evidence type="ECO:0000259" key="6">
    <source>
        <dbReference type="Pfam" id="PF04151"/>
    </source>
</evidence>
<evidence type="ECO:0000256" key="3">
    <source>
        <dbReference type="ARBA" id="ARBA00022801"/>
    </source>
</evidence>
<evidence type="ECO:0000256" key="4">
    <source>
        <dbReference type="ARBA" id="ARBA00022825"/>
    </source>
</evidence>
<evidence type="ECO:0000259" key="5">
    <source>
        <dbReference type="Pfam" id="PF00082"/>
    </source>
</evidence>
<accession>A0A380TIJ9</accession>
<dbReference type="PANTHER" id="PTHR43806:SF11">
    <property type="entry name" value="CEREVISIN-RELATED"/>
    <property type="match status" value="1"/>
</dbReference>
<dbReference type="InterPro" id="IPR015500">
    <property type="entry name" value="Peptidase_S8_subtilisin-rel"/>
</dbReference>
<dbReference type="InterPro" id="IPR050131">
    <property type="entry name" value="Peptidase_S8_subtilisin-like"/>
</dbReference>
<feature type="domain" description="Peptidase C-terminal archaeal/bacterial" evidence="6">
    <location>
        <begin position="335"/>
        <end position="407"/>
    </location>
</feature>
<dbReference type="InterPro" id="IPR007280">
    <property type="entry name" value="Peptidase_C_arc/bac"/>
</dbReference>
<keyword evidence="4" id="KW-0720">Serine protease</keyword>
<dbReference type="PANTHER" id="PTHR43806">
    <property type="entry name" value="PEPTIDASE S8"/>
    <property type="match status" value="1"/>
</dbReference>
<dbReference type="SUPFAM" id="SSF52743">
    <property type="entry name" value="Subtilisin-like"/>
    <property type="match status" value="1"/>
</dbReference>
<name>A0A380TIJ9_9ZZZZ</name>
<protein>
    <submittedName>
        <fullName evidence="7">Putative Subtilisin</fullName>
        <ecNumber evidence="7">3.4.21.62</ecNumber>
    </submittedName>
</protein>
<comment type="similarity">
    <text evidence="1">Belongs to the peptidase S8 family.</text>
</comment>
<dbReference type="AlphaFoldDB" id="A0A380TIJ9"/>
<dbReference type="Gene3D" id="2.60.120.380">
    <property type="match status" value="1"/>
</dbReference>
<evidence type="ECO:0000256" key="1">
    <source>
        <dbReference type="ARBA" id="ARBA00011073"/>
    </source>
</evidence>
<dbReference type="Pfam" id="PF00082">
    <property type="entry name" value="Peptidase_S8"/>
    <property type="match status" value="1"/>
</dbReference>
<organism evidence="7">
    <name type="scientific">metagenome</name>
    <dbReference type="NCBI Taxonomy" id="256318"/>
    <lineage>
        <taxon>unclassified sequences</taxon>
        <taxon>metagenomes</taxon>
    </lineage>
</organism>
<dbReference type="Gene3D" id="3.40.50.200">
    <property type="entry name" value="Peptidase S8/S53 domain"/>
    <property type="match status" value="1"/>
</dbReference>
<reference evidence="7" key="1">
    <citation type="submission" date="2018-07" db="EMBL/GenBank/DDBJ databases">
        <authorList>
            <person name="Quirk P.G."/>
            <person name="Krulwich T.A."/>
        </authorList>
    </citation>
    <scope>NUCLEOTIDE SEQUENCE</scope>
</reference>
<evidence type="ECO:0000256" key="2">
    <source>
        <dbReference type="ARBA" id="ARBA00022670"/>
    </source>
</evidence>
<dbReference type="GO" id="GO:0006508">
    <property type="term" value="P:proteolysis"/>
    <property type="evidence" value="ECO:0007669"/>
    <property type="project" value="UniProtKB-KW"/>
</dbReference>
<dbReference type="InterPro" id="IPR000209">
    <property type="entry name" value="Peptidase_S8/S53_dom"/>
</dbReference>
<dbReference type="EC" id="3.4.21.62" evidence="7"/>
<dbReference type="PROSITE" id="PS00138">
    <property type="entry name" value="SUBTILASE_SER"/>
    <property type="match status" value="1"/>
</dbReference>
<dbReference type="GO" id="GO:0004252">
    <property type="term" value="F:serine-type endopeptidase activity"/>
    <property type="evidence" value="ECO:0007669"/>
    <property type="project" value="UniProtKB-EC"/>
</dbReference>
<feature type="domain" description="Peptidase S8/S53" evidence="5">
    <location>
        <begin position="72"/>
        <end position="302"/>
    </location>
</feature>
<dbReference type="InterPro" id="IPR036852">
    <property type="entry name" value="Peptidase_S8/S53_dom_sf"/>
</dbReference>
<proteinExistence type="inferred from homology"/>